<dbReference type="AlphaFoldDB" id="A0A0G4HSK5"/>
<accession>A0A0G4HSK5</accession>
<evidence type="ECO:0000313" key="3">
    <source>
        <dbReference type="EMBL" id="CEM47316.1"/>
    </source>
</evidence>
<reference evidence="3" key="1">
    <citation type="submission" date="2014-11" db="EMBL/GenBank/DDBJ databases">
        <authorList>
            <person name="Otto D Thomas"/>
            <person name="Naeem Raeece"/>
        </authorList>
    </citation>
    <scope>NUCLEOTIDE SEQUENCE</scope>
</reference>
<dbReference type="EMBL" id="CDMZ01003709">
    <property type="protein sequence ID" value="CEM47316.1"/>
    <property type="molecule type" value="Genomic_DNA"/>
</dbReference>
<organism evidence="3">
    <name type="scientific">Chromera velia CCMP2878</name>
    <dbReference type="NCBI Taxonomy" id="1169474"/>
    <lineage>
        <taxon>Eukaryota</taxon>
        <taxon>Sar</taxon>
        <taxon>Alveolata</taxon>
        <taxon>Colpodellida</taxon>
        <taxon>Chromeraceae</taxon>
        <taxon>Chromera</taxon>
    </lineage>
</organism>
<keyword evidence="2" id="KW-0732">Signal</keyword>
<gene>
    <name evidence="3" type="ORF">Cvel_8277</name>
</gene>
<feature type="compositionally biased region" description="Basic and acidic residues" evidence="1">
    <location>
        <begin position="675"/>
        <end position="687"/>
    </location>
</feature>
<feature type="compositionally biased region" description="Basic and acidic residues" evidence="1">
    <location>
        <begin position="629"/>
        <end position="643"/>
    </location>
</feature>
<evidence type="ECO:0008006" key="4">
    <source>
        <dbReference type="Google" id="ProtNLM"/>
    </source>
</evidence>
<evidence type="ECO:0000256" key="1">
    <source>
        <dbReference type="SAM" id="MobiDB-lite"/>
    </source>
</evidence>
<dbReference type="SUPFAM" id="SSF53474">
    <property type="entry name" value="alpha/beta-Hydrolases"/>
    <property type="match status" value="1"/>
</dbReference>
<feature type="compositionally biased region" description="Basic and acidic residues" evidence="1">
    <location>
        <begin position="607"/>
        <end position="616"/>
    </location>
</feature>
<feature type="region of interest" description="Disordered" evidence="1">
    <location>
        <begin position="607"/>
        <end position="696"/>
    </location>
</feature>
<protein>
    <recommendedName>
        <fullName evidence="4">Alpha/beta hydrolase fold-5 domain-containing protein</fullName>
    </recommendedName>
</protein>
<dbReference type="InterPro" id="IPR029058">
    <property type="entry name" value="AB_hydrolase_fold"/>
</dbReference>
<dbReference type="Gene3D" id="3.40.50.1820">
    <property type="entry name" value="alpha/beta hydrolase"/>
    <property type="match status" value="1"/>
</dbReference>
<feature type="signal peptide" evidence="2">
    <location>
        <begin position="1"/>
        <end position="22"/>
    </location>
</feature>
<dbReference type="VEuPathDB" id="CryptoDB:Cvel_8277"/>
<name>A0A0G4HSK5_9ALVE</name>
<sequence length="696" mass="74625">MHSSVRAFPLWGVLLSYLSVGAVQYAVSSSVPSVCSHLHLEWVGSGNSTVIVKRGDGDGATRGLLILAPLDSDNEEAAERTTPPSPTLLLTLACLSVPEPSEYQNVVAVVTSMDAAGAAGLVAQTLSPSLDLWGVIASPSRAEDGLRLVAGMYPRAKGLVFLGRLPSPSLSGNGGQTQVGASAPLPSIRHRSVYTVAFLGDEESASLPSLQLLPSNAGVSRVDNVTAADFLCHPASLASEGRRMTKTETCRGEGEERALKALIPPQQPGALPGSSDFTTMAAFLQFPEVNPEGWVFFPPALLRDLGNDRRAPELMDKKFIDAAEETAVGLLANATALYKTVTVGLQVTTRERQPNGFELKKASNEEVSFDVFAFLPTAEGERDKAEDRKEKILKGVVFLFVGAACPAEAYGGVLLQLAASGFVSIVPVTPLNNATKALPLFEKLSDPQGGPEALSNLTGFPLSAFDGLPFFPLGHSFGGMAAAEAAFRHPERVGGVVLASGGVYQNFTAREETADVPFLAVFGGRDRTTQKGSTPEGMYVDRLLPLIDESVLEVEEIENASHYQWGFYGYQQRFVPSFGISNFQFQKKGVEKFVSWASSAAVEGRWEGMGEQRGEGGEGGASDYESAEIETKREEEEHFRDTNDVLEGASLSSPPKKEEAQSGEGKQSRQRGKGRARENDREMEARQLTRYIRGMK</sequence>
<evidence type="ECO:0000256" key="2">
    <source>
        <dbReference type="SAM" id="SignalP"/>
    </source>
</evidence>
<proteinExistence type="predicted"/>
<feature type="chain" id="PRO_5005192168" description="Alpha/beta hydrolase fold-5 domain-containing protein" evidence="2">
    <location>
        <begin position="23"/>
        <end position="696"/>
    </location>
</feature>